<dbReference type="PROSITE" id="PS01331">
    <property type="entry name" value="THYMIDYLATE_KINASE"/>
    <property type="match status" value="1"/>
</dbReference>
<keyword evidence="12" id="KW-1185">Reference proteome</keyword>
<keyword evidence="7" id="KW-0547">Nucleotide-binding</keyword>
<dbReference type="InterPro" id="IPR018095">
    <property type="entry name" value="Thymidylate_kin_CS"/>
</dbReference>
<dbReference type="OMA" id="ANRWECA"/>
<evidence type="ECO:0000313" key="12">
    <source>
        <dbReference type="Proteomes" id="UP000070444"/>
    </source>
</evidence>
<accession>A0A137P1J5</accession>
<evidence type="ECO:0000256" key="9">
    <source>
        <dbReference type="ARBA" id="ARBA00022840"/>
    </source>
</evidence>
<dbReference type="InterPro" id="IPR018094">
    <property type="entry name" value="Thymidylate_kinase"/>
</dbReference>
<dbReference type="STRING" id="796925.A0A137P1J5"/>
<keyword evidence="5" id="KW-0808">Transferase</keyword>
<dbReference type="EC" id="2.7.4.9" evidence="3"/>
<dbReference type="Gene3D" id="3.40.50.300">
    <property type="entry name" value="P-loop containing nucleotide triphosphate hydrolases"/>
    <property type="match status" value="1"/>
</dbReference>
<proteinExistence type="inferred from homology"/>
<dbReference type="GO" id="GO:0006233">
    <property type="term" value="P:dTDP biosynthetic process"/>
    <property type="evidence" value="ECO:0007669"/>
    <property type="project" value="InterPro"/>
</dbReference>
<dbReference type="NCBIfam" id="TIGR00041">
    <property type="entry name" value="DTMP_kinase"/>
    <property type="match status" value="1"/>
</dbReference>
<dbReference type="Proteomes" id="UP000070444">
    <property type="component" value="Unassembled WGS sequence"/>
</dbReference>
<evidence type="ECO:0000256" key="6">
    <source>
        <dbReference type="ARBA" id="ARBA00022727"/>
    </source>
</evidence>
<evidence type="ECO:0000313" key="11">
    <source>
        <dbReference type="EMBL" id="KXN68751.1"/>
    </source>
</evidence>
<dbReference type="GO" id="GO:0005739">
    <property type="term" value="C:mitochondrion"/>
    <property type="evidence" value="ECO:0007669"/>
    <property type="project" value="TreeGrafter"/>
</dbReference>
<evidence type="ECO:0000259" key="10">
    <source>
        <dbReference type="Pfam" id="PF02223"/>
    </source>
</evidence>
<keyword evidence="8 11" id="KW-0418">Kinase</keyword>
<evidence type="ECO:0000256" key="3">
    <source>
        <dbReference type="ARBA" id="ARBA00012980"/>
    </source>
</evidence>
<dbReference type="InterPro" id="IPR027417">
    <property type="entry name" value="P-loop_NTPase"/>
</dbReference>
<dbReference type="FunFam" id="3.40.50.300:FF:000679">
    <property type="entry name" value="Thymidylate kinase"/>
    <property type="match status" value="1"/>
</dbReference>
<dbReference type="OrthoDB" id="425602at2759"/>
<keyword evidence="9" id="KW-0067">ATP-binding</keyword>
<dbReference type="PANTHER" id="PTHR10344">
    <property type="entry name" value="THYMIDYLATE KINASE"/>
    <property type="match status" value="1"/>
</dbReference>
<dbReference type="GO" id="GO:0005829">
    <property type="term" value="C:cytosol"/>
    <property type="evidence" value="ECO:0007669"/>
    <property type="project" value="TreeGrafter"/>
</dbReference>
<dbReference type="GO" id="GO:0004550">
    <property type="term" value="F:nucleoside diphosphate kinase activity"/>
    <property type="evidence" value="ECO:0007669"/>
    <property type="project" value="TreeGrafter"/>
</dbReference>
<comment type="similarity">
    <text evidence="2">Belongs to the thymidylate kinase family.</text>
</comment>
<evidence type="ECO:0000256" key="1">
    <source>
        <dbReference type="ARBA" id="ARBA00004992"/>
    </source>
</evidence>
<dbReference type="InterPro" id="IPR039430">
    <property type="entry name" value="Thymidylate_kin-like_dom"/>
</dbReference>
<dbReference type="AlphaFoldDB" id="A0A137P1J5"/>
<protein>
    <recommendedName>
        <fullName evidence="4">Thymidylate kinase</fullName>
        <ecNumber evidence="3">2.7.4.9</ecNumber>
    </recommendedName>
</protein>
<name>A0A137P1J5_CONC2</name>
<dbReference type="SUPFAM" id="SSF52540">
    <property type="entry name" value="P-loop containing nucleoside triphosphate hydrolases"/>
    <property type="match status" value="1"/>
</dbReference>
<dbReference type="GO" id="GO:0005524">
    <property type="term" value="F:ATP binding"/>
    <property type="evidence" value="ECO:0007669"/>
    <property type="project" value="UniProtKB-KW"/>
</dbReference>
<dbReference type="EMBL" id="KQ964562">
    <property type="protein sequence ID" value="KXN68751.1"/>
    <property type="molecule type" value="Genomic_DNA"/>
</dbReference>
<evidence type="ECO:0000256" key="2">
    <source>
        <dbReference type="ARBA" id="ARBA00009776"/>
    </source>
</evidence>
<gene>
    <name evidence="11" type="ORF">CONCODRAFT_51387</name>
</gene>
<comment type="pathway">
    <text evidence="1">Pyrimidine metabolism; dTTP biosynthesis.</text>
</comment>
<dbReference type="GO" id="GO:0005634">
    <property type="term" value="C:nucleus"/>
    <property type="evidence" value="ECO:0007669"/>
    <property type="project" value="TreeGrafter"/>
</dbReference>
<organism evidence="11 12">
    <name type="scientific">Conidiobolus coronatus (strain ATCC 28846 / CBS 209.66 / NRRL 28638)</name>
    <name type="common">Delacroixia coronata</name>
    <dbReference type="NCBI Taxonomy" id="796925"/>
    <lineage>
        <taxon>Eukaryota</taxon>
        <taxon>Fungi</taxon>
        <taxon>Fungi incertae sedis</taxon>
        <taxon>Zoopagomycota</taxon>
        <taxon>Entomophthoromycotina</taxon>
        <taxon>Entomophthoromycetes</taxon>
        <taxon>Entomophthorales</taxon>
        <taxon>Ancylistaceae</taxon>
        <taxon>Conidiobolus</taxon>
    </lineage>
</organism>
<dbReference type="GO" id="GO:0004798">
    <property type="term" value="F:dTMP kinase activity"/>
    <property type="evidence" value="ECO:0007669"/>
    <property type="project" value="UniProtKB-EC"/>
</dbReference>
<dbReference type="GO" id="GO:0006227">
    <property type="term" value="P:dUDP biosynthetic process"/>
    <property type="evidence" value="ECO:0007669"/>
    <property type="project" value="TreeGrafter"/>
</dbReference>
<keyword evidence="6" id="KW-0545">Nucleotide biosynthesis</keyword>
<dbReference type="PANTHER" id="PTHR10344:SF1">
    <property type="entry name" value="THYMIDYLATE KINASE"/>
    <property type="match status" value="1"/>
</dbReference>
<feature type="domain" description="Thymidylate kinase-like" evidence="10">
    <location>
        <begin position="13"/>
        <end position="189"/>
    </location>
</feature>
<dbReference type="HAMAP" id="MF_00165">
    <property type="entry name" value="Thymidylate_kinase"/>
    <property type="match status" value="1"/>
</dbReference>
<reference evidence="11 12" key="1">
    <citation type="journal article" date="2015" name="Genome Biol. Evol.">
        <title>Phylogenomic analyses indicate that early fungi evolved digesting cell walls of algal ancestors of land plants.</title>
        <authorList>
            <person name="Chang Y."/>
            <person name="Wang S."/>
            <person name="Sekimoto S."/>
            <person name="Aerts A.L."/>
            <person name="Choi C."/>
            <person name="Clum A."/>
            <person name="LaButti K.M."/>
            <person name="Lindquist E.A."/>
            <person name="Yee Ngan C."/>
            <person name="Ohm R.A."/>
            <person name="Salamov A.A."/>
            <person name="Grigoriev I.V."/>
            <person name="Spatafora J.W."/>
            <person name="Berbee M.L."/>
        </authorList>
    </citation>
    <scope>NUCLEOTIDE SEQUENCE [LARGE SCALE GENOMIC DNA]</scope>
    <source>
        <strain evidence="11 12">NRRL 28638</strain>
    </source>
</reference>
<evidence type="ECO:0000256" key="7">
    <source>
        <dbReference type="ARBA" id="ARBA00022741"/>
    </source>
</evidence>
<evidence type="ECO:0000256" key="4">
    <source>
        <dbReference type="ARBA" id="ARBA00017144"/>
    </source>
</evidence>
<dbReference type="GO" id="GO:0006235">
    <property type="term" value="P:dTTP biosynthetic process"/>
    <property type="evidence" value="ECO:0007669"/>
    <property type="project" value="TreeGrafter"/>
</dbReference>
<evidence type="ECO:0000256" key="8">
    <source>
        <dbReference type="ARBA" id="ARBA00022777"/>
    </source>
</evidence>
<sequence>MMKKSSRGLLIVVEGCDRSGKTTQTQLLANYLTSKSLDNEVMKFPDRTTELGKMINSYLTNKKNFNDQLIHLLFSSNRWEKLEEMENKLNQGVNLIVDRYAYSGAVFSSAKGLDLEWCKNPDRGLLTPDLVLFLDVDPSKVTNREGFGDERYEVTDFQIKVRKQFLNLKTEDWKVIDGTQSINQVQSEVNKEIEELLAKEHSPIKKDLWI</sequence>
<dbReference type="CDD" id="cd01672">
    <property type="entry name" value="TMPK"/>
    <property type="match status" value="1"/>
</dbReference>
<dbReference type="Pfam" id="PF02223">
    <property type="entry name" value="Thymidylate_kin"/>
    <property type="match status" value="1"/>
</dbReference>
<evidence type="ECO:0000256" key="5">
    <source>
        <dbReference type="ARBA" id="ARBA00022679"/>
    </source>
</evidence>